<dbReference type="SUPFAM" id="SSF50104">
    <property type="entry name" value="Translation proteins SH3-like domain"/>
    <property type="match status" value="1"/>
</dbReference>
<evidence type="ECO:0000256" key="1">
    <source>
        <dbReference type="ARBA" id="ARBA00005781"/>
    </source>
</evidence>
<dbReference type="PANTHER" id="PTHR15680">
    <property type="entry name" value="RIBOSOMAL PROTEIN L19"/>
    <property type="match status" value="1"/>
</dbReference>
<evidence type="ECO:0000313" key="6">
    <source>
        <dbReference type="Proteomes" id="UP000178264"/>
    </source>
</evidence>
<dbReference type="Proteomes" id="UP000178264">
    <property type="component" value="Unassembled WGS sequence"/>
</dbReference>
<dbReference type="InterPro" id="IPR038657">
    <property type="entry name" value="Ribosomal_bL19_sf"/>
</dbReference>
<reference evidence="5 6" key="1">
    <citation type="journal article" date="2016" name="Nat. Commun.">
        <title>Thousands of microbial genomes shed light on interconnected biogeochemical processes in an aquifer system.</title>
        <authorList>
            <person name="Anantharaman K."/>
            <person name="Brown C.T."/>
            <person name="Hug L.A."/>
            <person name="Sharon I."/>
            <person name="Castelle C.J."/>
            <person name="Probst A.J."/>
            <person name="Thomas B.C."/>
            <person name="Singh A."/>
            <person name="Wilkins M.J."/>
            <person name="Karaoz U."/>
            <person name="Brodie E.L."/>
            <person name="Williams K.H."/>
            <person name="Hubbard S.S."/>
            <person name="Banfield J.F."/>
        </authorList>
    </citation>
    <scope>NUCLEOTIDE SEQUENCE [LARGE SCALE GENOMIC DNA]</scope>
</reference>
<dbReference type="PRINTS" id="PR00061">
    <property type="entry name" value="RIBOSOMALL19"/>
</dbReference>
<accession>A0A1F7VAX4</accession>
<sequence>MATQATIYNPITPEQIKPGMTIRVYQKIRDVTSKGEERERLQAFEGIVLACRGNRGNDGTYTVRKISEGVGVEKIFPYRTPAVAKVEFVRQATVRRAKLYYLRGYKKRLKESTLLK</sequence>
<dbReference type="AlphaFoldDB" id="A0A1F7VAX4"/>
<keyword evidence="2 5" id="KW-0689">Ribosomal protein</keyword>
<dbReference type="Gene3D" id="2.30.30.790">
    <property type="match status" value="1"/>
</dbReference>
<evidence type="ECO:0000256" key="4">
    <source>
        <dbReference type="RuleBase" id="RU000559"/>
    </source>
</evidence>
<proteinExistence type="inferred from homology"/>
<gene>
    <name evidence="5" type="ORF">A3I42_03950</name>
</gene>
<name>A0A1F7VAX4_9BACT</name>
<comment type="function">
    <text evidence="4">This protein is located at the 30S-50S ribosomal subunit interface and may play a role in the structure and function of the aminoacyl-tRNA binding site.</text>
</comment>
<dbReference type="InterPro" id="IPR001857">
    <property type="entry name" value="Ribosomal_bL19"/>
</dbReference>
<evidence type="ECO:0000313" key="5">
    <source>
        <dbReference type="EMBL" id="OGL87573.1"/>
    </source>
</evidence>
<organism evidence="5 6">
    <name type="scientific">Candidatus Uhrbacteria bacterium RIFCSPLOWO2_02_FULL_49_11</name>
    <dbReference type="NCBI Taxonomy" id="1802409"/>
    <lineage>
        <taxon>Bacteria</taxon>
        <taxon>Candidatus Uhriibacteriota</taxon>
    </lineage>
</organism>
<dbReference type="InterPro" id="IPR008991">
    <property type="entry name" value="Translation_prot_SH3-like_sf"/>
</dbReference>
<comment type="caution">
    <text evidence="5">The sequence shown here is derived from an EMBL/GenBank/DDBJ whole genome shotgun (WGS) entry which is preliminary data.</text>
</comment>
<dbReference type="PANTHER" id="PTHR15680:SF9">
    <property type="entry name" value="LARGE RIBOSOMAL SUBUNIT PROTEIN BL19M"/>
    <property type="match status" value="1"/>
</dbReference>
<protein>
    <recommendedName>
        <fullName evidence="4">50S ribosomal protein L19</fullName>
    </recommendedName>
</protein>
<dbReference type="GO" id="GO:0006412">
    <property type="term" value="P:translation"/>
    <property type="evidence" value="ECO:0007669"/>
    <property type="project" value="InterPro"/>
</dbReference>
<dbReference type="EMBL" id="MGER01000074">
    <property type="protein sequence ID" value="OGL87573.1"/>
    <property type="molecule type" value="Genomic_DNA"/>
</dbReference>
<keyword evidence="3 4" id="KW-0687">Ribonucleoprotein</keyword>
<dbReference type="GO" id="GO:0022625">
    <property type="term" value="C:cytosolic large ribosomal subunit"/>
    <property type="evidence" value="ECO:0007669"/>
    <property type="project" value="TreeGrafter"/>
</dbReference>
<dbReference type="Pfam" id="PF01245">
    <property type="entry name" value="Ribosomal_L19"/>
    <property type="match status" value="1"/>
</dbReference>
<comment type="similarity">
    <text evidence="1 4">Belongs to the bacterial ribosomal protein bL19 family.</text>
</comment>
<dbReference type="GO" id="GO:0003735">
    <property type="term" value="F:structural constituent of ribosome"/>
    <property type="evidence" value="ECO:0007669"/>
    <property type="project" value="InterPro"/>
</dbReference>
<evidence type="ECO:0000256" key="3">
    <source>
        <dbReference type="ARBA" id="ARBA00023274"/>
    </source>
</evidence>
<evidence type="ECO:0000256" key="2">
    <source>
        <dbReference type="ARBA" id="ARBA00022980"/>
    </source>
</evidence>
<dbReference type="NCBIfam" id="TIGR01024">
    <property type="entry name" value="rplS_bact"/>
    <property type="match status" value="1"/>
</dbReference>